<protein>
    <submittedName>
        <fullName evidence="3">Chemotaxis protein CheX</fullName>
    </submittedName>
</protein>
<feature type="domain" description="Chemotaxis phosphatase CheX-like" evidence="2">
    <location>
        <begin position="46"/>
        <end position="123"/>
    </location>
</feature>
<keyword evidence="1" id="KW-0145">Chemotaxis</keyword>
<dbReference type="GO" id="GO:0006935">
    <property type="term" value="P:chemotaxis"/>
    <property type="evidence" value="ECO:0007669"/>
    <property type="project" value="UniProtKB-KW"/>
</dbReference>
<evidence type="ECO:0000313" key="4">
    <source>
        <dbReference type="Proteomes" id="UP000315215"/>
    </source>
</evidence>
<name>A0A516KI18_9BACI</name>
<proteinExistence type="predicted"/>
<dbReference type="CDD" id="cd17906">
    <property type="entry name" value="CheX"/>
    <property type="match status" value="1"/>
</dbReference>
<evidence type="ECO:0000256" key="1">
    <source>
        <dbReference type="ARBA" id="ARBA00022500"/>
    </source>
</evidence>
<evidence type="ECO:0000313" key="3">
    <source>
        <dbReference type="EMBL" id="QDP41032.1"/>
    </source>
</evidence>
<sequence length="153" mass="16190">MTAVARNEVVKELYNGTIQSFKTVVPVPHEVGSPQKSDSVLMVNFGVLIGITGDIKGRILLKADSSVFSAIGEVMFGMPLEGEMLSSFSGELGNMIAGSLSTTLASKGITTDITYPTVMEGESKLSGFDSSILVNINFGTTGLMEIYLLIDNS</sequence>
<dbReference type="InterPro" id="IPR038756">
    <property type="entry name" value="CheX-like"/>
</dbReference>
<keyword evidence="4" id="KW-1185">Reference proteome</keyword>
<gene>
    <name evidence="3" type="ORF">FN924_13020</name>
</gene>
<dbReference type="PANTHER" id="PTHR39452">
    <property type="entry name" value="CHEY-P PHOSPHATASE CHEX"/>
    <property type="match status" value="1"/>
</dbReference>
<dbReference type="Proteomes" id="UP000315215">
    <property type="component" value="Chromosome"/>
</dbReference>
<dbReference type="OrthoDB" id="9788100at2"/>
<dbReference type="PANTHER" id="PTHR39452:SF1">
    <property type="entry name" value="CHEY-P PHOSPHATASE CHEX"/>
    <property type="match status" value="1"/>
</dbReference>
<evidence type="ECO:0000259" key="2">
    <source>
        <dbReference type="Pfam" id="PF13690"/>
    </source>
</evidence>
<accession>A0A516KI18</accession>
<dbReference type="InterPro" id="IPR028976">
    <property type="entry name" value="CheC-like_sf"/>
</dbReference>
<dbReference type="Gene3D" id="3.40.1550.10">
    <property type="entry name" value="CheC-like"/>
    <property type="match status" value="1"/>
</dbReference>
<organism evidence="3 4">
    <name type="scientific">Radiobacillus deserti</name>
    <dbReference type="NCBI Taxonomy" id="2594883"/>
    <lineage>
        <taxon>Bacteria</taxon>
        <taxon>Bacillati</taxon>
        <taxon>Bacillota</taxon>
        <taxon>Bacilli</taxon>
        <taxon>Bacillales</taxon>
        <taxon>Bacillaceae</taxon>
        <taxon>Radiobacillus</taxon>
    </lineage>
</organism>
<dbReference type="InterPro" id="IPR028051">
    <property type="entry name" value="CheX-like_dom"/>
</dbReference>
<reference evidence="3 4" key="1">
    <citation type="submission" date="2019-07" db="EMBL/GenBank/DDBJ databases">
        <authorList>
            <person name="Li J."/>
        </authorList>
    </citation>
    <scope>NUCLEOTIDE SEQUENCE [LARGE SCALE GENOMIC DNA]</scope>
    <source>
        <strain evidence="3 4">TKL69</strain>
    </source>
</reference>
<dbReference type="EMBL" id="CP041666">
    <property type="protein sequence ID" value="QDP41032.1"/>
    <property type="molecule type" value="Genomic_DNA"/>
</dbReference>
<dbReference type="SUPFAM" id="SSF103039">
    <property type="entry name" value="CheC-like"/>
    <property type="match status" value="1"/>
</dbReference>
<dbReference type="RefSeq" id="WP_143895167.1">
    <property type="nucleotide sequence ID" value="NZ_CP041666.1"/>
</dbReference>
<dbReference type="KEGG" id="aqt:FN924_13020"/>
<dbReference type="Pfam" id="PF13690">
    <property type="entry name" value="CheX"/>
    <property type="match status" value="1"/>
</dbReference>
<dbReference type="AlphaFoldDB" id="A0A516KI18"/>